<evidence type="ECO:0000313" key="2">
    <source>
        <dbReference type="EMBL" id="OJZ85783.1"/>
    </source>
</evidence>
<protein>
    <submittedName>
        <fullName evidence="2">Uncharacterized protein</fullName>
    </submittedName>
</protein>
<dbReference type="EMBL" id="KV878242">
    <property type="protein sequence ID" value="OJZ85783.1"/>
    <property type="molecule type" value="Genomic_DNA"/>
</dbReference>
<feature type="region of interest" description="Disordered" evidence="1">
    <location>
        <begin position="63"/>
        <end position="87"/>
    </location>
</feature>
<dbReference type="VEuPathDB" id="FungiDB:ASPFODRAFT_718141"/>
<name>A0A1M3TG92_ASPLC</name>
<feature type="compositionally biased region" description="Low complexity" evidence="1">
    <location>
        <begin position="75"/>
        <end position="87"/>
    </location>
</feature>
<proteinExistence type="predicted"/>
<sequence length="87" mass="9478">MFCLLVRIGAGGVDHHHSKWQPSPGKKLLTRITLNSQLSLVLSPNPQLACNSITVGWLGPTAQLSPEQRREEKSSSSTTRAKTSFHG</sequence>
<dbReference type="Proteomes" id="UP000184063">
    <property type="component" value="Unassembled WGS sequence"/>
</dbReference>
<dbReference type="AlphaFoldDB" id="A0A1M3TG92"/>
<evidence type="ECO:0000313" key="3">
    <source>
        <dbReference type="Proteomes" id="UP000184063"/>
    </source>
</evidence>
<reference evidence="3" key="1">
    <citation type="journal article" date="2017" name="Genome Biol.">
        <title>Comparative genomics reveals high biological diversity and specific adaptations in the industrially and medically important fungal genus Aspergillus.</title>
        <authorList>
            <person name="de Vries R.P."/>
            <person name="Riley R."/>
            <person name="Wiebenga A."/>
            <person name="Aguilar-Osorio G."/>
            <person name="Amillis S."/>
            <person name="Uchima C.A."/>
            <person name="Anderluh G."/>
            <person name="Asadollahi M."/>
            <person name="Askin M."/>
            <person name="Barry K."/>
            <person name="Battaglia E."/>
            <person name="Bayram O."/>
            <person name="Benocci T."/>
            <person name="Braus-Stromeyer S.A."/>
            <person name="Caldana C."/>
            <person name="Canovas D."/>
            <person name="Cerqueira G.C."/>
            <person name="Chen F."/>
            <person name="Chen W."/>
            <person name="Choi C."/>
            <person name="Clum A."/>
            <person name="Dos Santos R.A."/>
            <person name="Damasio A.R."/>
            <person name="Diallinas G."/>
            <person name="Emri T."/>
            <person name="Fekete E."/>
            <person name="Flipphi M."/>
            <person name="Freyberg S."/>
            <person name="Gallo A."/>
            <person name="Gournas C."/>
            <person name="Habgood R."/>
            <person name="Hainaut M."/>
            <person name="Harispe M.L."/>
            <person name="Henrissat B."/>
            <person name="Hilden K.S."/>
            <person name="Hope R."/>
            <person name="Hossain A."/>
            <person name="Karabika E."/>
            <person name="Karaffa L."/>
            <person name="Karanyi Z."/>
            <person name="Krasevec N."/>
            <person name="Kuo A."/>
            <person name="Kusch H."/>
            <person name="LaButti K."/>
            <person name="Lagendijk E.L."/>
            <person name="Lapidus A."/>
            <person name="Levasseur A."/>
            <person name="Lindquist E."/>
            <person name="Lipzen A."/>
            <person name="Logrieco A.F."/>
            <person name="MacCabe A."/>
            <person name="Maekelae M.R."/>
            <person name="Malavazi I."/>
            <person name="Melin P."/>
            <person name="Meyer V."/>
            <person name="Mielnichuk N."/>
            <person name="Miskei M."/>
            <person name="Molnar A.P."/>
            <person name="Mule G."/>
            <person name="Ngan C.Y."/>
            <person name="Orejas M."/>
            <person name="Orosz E."/>
            <person name="Ouedraogo J.P."/>
            <person name="Overkamp K.M."/>
            <person name="Park H.-S."/>
            <person name="Perrone G."/>
            <person name="Piumi F."/>
            <person name="Punt P.J."/>
            <person name="Ram A.F."/>
            <person name="Ramon A."/>
            <person name="Rauscher S."/>
            <person name="Record E."/>
            <person name="Riano-Pachon D.M."/>
            <person name="Robert V."/>
            <person name="Roehrig J."/>
            <person name="Ruller R."/>
            <person name="Salamov A."/>
            <person name="Salih N.S."/>
            <person name="Samson R.A."/>
            <person name="Sandor E."/>
            <person name="Sanguinetti M."/>
            <person name="Schuetze T."/>
            <person name="Sepcic K."/>
            <person name="Shelest E."/>
            <person name="Sherlock G."/>
            <person name="Sophianopoulou V."/>
            <person name="Squina F.M."/>
            <person name="Sun H."/>
            <person name="Susca A."/>
            <person name="Todd R.B."/>
            <person name="Tsang A."/>
            <person name="Unkles S.E."/>
            <person name="van de Wiele N."/>
            <person name="van Rossen-Uffink D."/>
            <person name="Oliveira J.V."/>
            <person name="Vesth T.C."/>
            <person name="Visser J."/>
            <person name="Yu J.-H."/>
            <person name="Zhou M."/>
            <person name="Andersen M.R."/>
            <person name="Archer D.B."/>
            <person name="Baker S.E."/>
            <person name="Benoit I."/>
            <person name="Brakhage A.A."/>
            <person name="Braus G.H."/>
            <person name="Fischer R."/>
            <person name="Frisvad J.C."/>
            <person name="Goldman G.H."/>
            <person name="Houbraken J."/>
            <person name="Oakley B."/>
            <person name="Pocsi I."/>
            <person name="Scazzocchio C."/>
            <person name="Seiboth B."/>
            <person name="vanKuyk P.A."/>
            <person name="Wortman J."/>
            <person name="Dyer P.S."/>
            <person name="Grigoriev I.V."/>
        </authorList>
    </citation>
    <scope>NUCLEOTIDE SEQUENCE [LARGE SCALE GENOMIC DNA]</scope>
    <source>
        <strain evidence="3">CBS 106.47</strain>
    </source>
</reference>
<organism evidence="2 3">
    <name type="scientific">Aspergillus luchuensis (strain CBS 106.47)</name>
    <dbReference type="NCBI Taxonomy" id="1137211"/>
    <lineage>
        <taxon>Eukaryota</taxon>
        <taxon>Fungi</taxon>
        <taxon>Dikarya</taxon>
        <taxon>Ascomycota</taxon>
        <taxon>Pezizomycotina</taxon>
        <taxon>Eurotiomycetes</taxon>
        <taxon>Eurotiomycetidae</taxon>
        <taxon>Eurotiales</taxon>
        <taxon>Aspergillaceae</taxon>
        <taxon>Aspergillus</taxon>
        <taxon>Aspergillus subgen. Circumdati</taxon>
    </lineage>
</organism>
<evidence type="ECO:0000256" key="1">
    <source>
        <dbReference type="SAM" id="MobiDB-lite"/>
    </source>
</evidence>
<accession>A0A1M3TG92</accession>
<gene>
    <name evidence="2" type="ORF">ASPFODRAFT_718141</name>
</gene>